<sequence>MLSAIFYLLNVNNVNMRFIESLCPPAFLYMLYVLVHIGLDLSLGLYLTAGIKAATGVGLVFLLDAFCRVDLGIISWVVIATPFVITALASSIAMGLQLDQTMSKYIVEKFTPLTADNKKNRDVYVTQLKGGEAPVSSDRI</sequence>
<reference evidence="2" key="1">
    <citation type="journal article" date="2020" name="Nature">
        <title>Giant virus diversity and host interactions through global metagenomics.</title>
        <authorList>
            <person name="Schulz F."/>
            <person name="Roux S."/>
            <person name="Paez-Espino D."/>
            <person name="Jungbluth S."/>
            <person name="Walsh D.A."/>
            <person name="Denef V.J."/>
            <person name="McMahon K.D."/>
            <person name="Konstantinidis K.T."/>
            <person name="Eloe-Fadrosh E.A."/>
            <person name="Kyrpides N.C."/>
            <person name="Woyke T."/>
        </authorList>
    </citation>
    <scope>NUCLEOTIDE SEQUENCE</scope>
    <source>
        <strain evidence="2">GVMAG-M-3300009185-36</strain>
    </source>
</reference>
<dbReference type="EMBL" id="MN739048">
    <property type="protein sequence ID" value="QHS85758.1"/>
    <property type="molecule type" value="Genomic_DNA"/>
</dbReference>
<keyword evidence="1" id="KW-1133">Transmembrane helix</keyword>
<feature type="transmembrane region" description="Helical" evidence="1">
    <location>
        <begin position="21"/>
        <end position="39"/>
    </location>
</feature>
<accession>A0A6C0B2K2</accession>
<feature type="transmembrane region" description="Helical" evidence="1">
    <location>
        <begin position="45"/>
        <end position="66"/>
    </location>
</feature>
<keyword evidence="1" id="KW-0812">Transmembrane</keyword>
<dbReference type="AlphaFoldDB" id="A0A6C0B2K2"/>
<protein>
    <submittedName>
        <fullName evidence="2">Uncharacterized protein</fullName>
    </submittedName>
</protein>
<proteinExistence type="predicted"/>
<evidence type="ECO:0000313" key="2">
    <source>
        <dbReference type="EMBL" id="QHS85758.1"/>
    </source>
</evidence>
<keyword evidence="1" id="KW-0472">Membrane</keyword>
<feature type="transmembrane region" description="Helical" evidence="1">
    <location>
        <begin position="73"/>
        <end position="96"/>
    </location>
</feature>
<evidence type="ECO:0000256" key="1">
    <source>
        <dbReference type="SAM" id="Phobius"/>
    </source>
</evidence>
<organism evidence="2">
    <name type="scientific">viral metagenome</name>
    <dbReference type="NCBI Taxonomy" id="1070528"/>
    <lineage>
        <taxon>unclassified sequences</taxon>
        <taxon>metagenomes</taxon>
        <taxon>organismal metagenomes</taxon>
    </lineage>
</organism>
<name>A0A6C0B2K2_9ZZZZ</name>